<dbReference type="STRING" id="1842532.A7E78_07835"/>
<protein>
    <submittedName>
        <fullName evidence="1">Uncharacterized protein</fullName>
    </submittedName>
</protein>
<name>A0A1L3GPC8_9BACT</name>
<organism evidence="1 2">
    <name type="scientific">Syntrophotalea acetylenivorans</name>
    <dbReference type="NCBI Taxonomy" id="1842532"/>
    <lineage>
        <taxon>Bacteria</taxon>
        <taxon>Pseudomonadati</taxon>
        <taxon>Thermodesulfobacteriota</taxon>
        <taxon>Desulfuromonadia</taxon>
        <taxon>Desulfuromonadales</taxon>
        <taxon>Syntrophotaleaceae</taxon>
        <taxon>Syntrophotalea</taxon>
    </lineage>
</organism>
<proteinExistence type="predicted"/>
<keyword evidence="2" id="KW-1185">Reference proteome</keyword>
<accession>A0A1L3GPC8</accession>
<reference evidence="1 2" key="1">
    <citation type="journal article" date="2017" name="Genome Announc.">
        <title>Complete Genome Sequences of Two Acetylene-Fermenting Pelobacter acetylenicus Strains.</title>
        <authorList>
            <person name="Sutton J.M."/>
            <person name="Baesman S.M."/>
            <person name="Fierst J.L."/>
            <person name="Poret-Peterson A.T."/>
            <person name="Oremland R.S."/>
            <person name="Dunlap D.S."/>
            <person name="Akob D.M."/>
        </authorList>
    </citation>
    <scope>NUCLEOTIDE SEQUENCE [LARGE SCALE GENOMIC DNA]</scope>
    <source>
        <strain evidence="1 2">SFB93</strain>
    </source>
</reference>
<dbReference type="KEGG" id="pef:A7E78_07835"/>
<dbReference type="Proteomes" id="UP000182517">
    <property type="component" value="Chromosome"/>
</dbReference>
<dbReference type="AlphaFoldDB" id="A0A1L3GPC8"/>
<evidence type="ECO:0000313" key="2">
    <source>
        <dbReference type="Proteomes" id="UP000182517"/>
    </source>
</evidence>
<dbReference type="EMBL" id="CP015519">
    <property type="protein sequence ID" value="APG27755.1"/>
    <property type="molecule type" value="Genomic_DNA"/>
</dbReference>
<gene>
    <name evidence="1" type="ORF">A7E78_07835</name>
</gene>
<evidence type="ECO:0000313" key="1">
    <source>
        <dbReference type="EMBL" id="APG27755.1"/>
    </source>
</evidence>
<sequence>MGVTIKPSDLQFKYRRKKELRDEQKFQGKPDPLPFDGEDLYEVIPMFEAVMDAVQSTDGRVLNELENIVNSIPPGYQPKREDMFDFLVDQLRDIVG</sequence>
<dbReference type="OrthoDB" id="5387582at2"/>
<dbReference type="RefSeq" id="WP_072283722.1">
    <property type="nucleotide sequence ID" value="NZ_CP015519.1"/>
</dbReference>